<evidence type="ECO:0000313" key="2">
    <source>
        <dbReference type="Proteomes" id="UP000774326"/>
    </source>
</evidence>
<name>A0A9P8QE30_WICPI</name>
<accession>A0A9P8QE30</accession>
<sequence length="79" mass="8757">MARTQGIMAMVIATSNASEMGFFKLSSMKNRNDFKVCRMLVFDCLASAFAFAFEGTAGWDLGLIEIESNWIGKFSELTT</sequence>
<proteinExistence type="predicted"/>
<reference evidence="1" key="1">
    <citation type="journal article" date="2021" name="Open Biol.">
        <title>Shared evolutionary footprints suggest mitochondrial oxidative damage underlies multiple complex I losses in fungi.</title>
        <authorList>
            <person name="Schikora-Tamarit M.A."/>
            <person name="Marcet-Houben M."/>
            <person name="Nosek J."/>
            <person name="Gabaldon T."/>
        </authorList>
    </citation>
    <scope>NUCLEOTIDE SEQUENCE</scope>
    <source>
        <strain evidence="1">CBS2887</strain>
    </source>
</reference>
<evidence type="ECO:0000313" key="1">
    <source>
        <dbReference type="EMBL" id="KAH3688777.1"/>
    </source>
</evidence>
<comment type="caution">
    <text evidence="1">The sequence shown here is derived from an EMBL/GenBank/DDBJ whole genome shotgun (WGS) entry which is preliminary data.</text>
</comment>
<dbReference type="EMBL" id="JAEUBG010000154">
    <property type="protein sequence ID" value="KAH3688777.1"/>
    <property type="molecule type" value="Genomic_DNA"/>
</dbReference>
<dbReference type="AlphaFoldDB" id="A0A9P8QE30"/>
<reference evidence="1" key="2">
    <citation type="submission" date="2021-01" db="EMBL/GenBank/DDBJ databases">
        <authorList>
            <person name="Schikora-Tamarit M.A."/>
        </authorList>
    </citation>
    <scope>NUCLEOTIDE SEQUENCE</scope>
    <source>
        <strain evidence="1">CBS2887</strain>
    </source>
</reference>
<keyword evidence="2" id="KW-1185">Reference proteome</keyword>
<protein>
    <submittedName>
        <fullName evidence="1">Uncharacterized protein</fullName>
    </submittedName>
</protein>
<organism evidence="1 2">
    <name type="scientific">Wickerhamomyces pijperi</name>
    <name type="common">Yeast</name>
    <name type="synonym">Pichia pijperi</name>
    <dbReference type="NCBI Taxonomy" id="599730"/>
    <lineage>
        <taxon>Eukaryota</taxon>
        <taxon>Fungi</taxon>
        <taxon>Dikarya</taxon>
        <taxon>Ascomycota</taxon>
        <taxon>Saccharomycotina</taxon>
        <taxon>Saccharomycetes</taxon>
        <taxon>Phaffomycetales</taxon>
        <taxon>Wickerhamomycetaceae</taxon>
        <taxon>Wickerhamomyces</taxon>
    </lineage>
</organism>
<gene>
    <name evidence="1" type="ORF">WICPIJ_000221</name>
</gene>
<dbReference type="Proteomes" id="UP000774326">
    <property type="component" value="Unassembled WGS sequence"/>
</dbReference>